<evidence type="ECO:0000313" key="2">
    <source>
        <dbReference type="Proteomes" id="UP001057402"/>
    </source>
</evidence>
<dbReference type="Proteomes" id="UP001057402">
    <property type="component" value="Chromosome 6"/>
</dbReference>
<accession>A0ACB9QG25</accession>
<gene>
    <name evidence="1" type="ORF">MLD38_020473</name>
</gene>
<comment type="caution">
    <text evidence="1">The sequence shown here is derived from an EMBL/GenBank/DDBJ whole genome shotgun (WGS) entry which is preliminary data.</text>
</comment>
<proteinExistence type="predicted"/>
<organism evidence="1 2">
    <name type="scientific">Melastoma candidum</name>
    <dbReference type="NCBI Taxonomy" id="119954"/>
    <lineage>
        <taxon>Eukaryota</taxon>
        <taxon>Viridiplantae</taxon>
        <taxon>Streptophyta</taxon>
        <taxon>Embryophyta</taxon>
        <taxon>Tracheophyta</taxon>
        <taxon>Spermatophyta</taxon>
        <taxon>Magnoliopsida</taxon>
        <taxon>eudicotyledons</taxon>
        <taxon>Gunneridae</taxon>
        <taxon>Pentapetalae</taxon>
        <taxon>rosids</taxon>
        <taxon>malvids</taxon>
        <taxon>Myrtales</taxon>
        <taxon>Melastomataceae</taxon>
        <taxon>Melastomatoideae</taxon>
        <taxon>Melastomateae</taxon>
        <taxon>Melastoma</taxon>
    </lineage>
</organism>
<reference evidence="2" key="1">
    <citation type="journal article" date="2023" name="Front. Plant Sci.">
        <title>Chromosomal-level genome assembly of Melastoma candidum provides insights into trichome evolution.</title>
        <authorList>
            <person name="Zhong Y."/>
            <person name="Wu W."/>
            <person name="Sun C."/>
            <person name="Zou P."/>
            <person name="Liu Y."/>
            <person name="Dai S."/>
            <person name="Zhou R."/>
        </authorList>
    </citation>
    <scope>NUCLEOTIDE SEQUENCE [LARGE SCALE GENOMIC DNA]</scope>
</reference>
<evidence type="ECO:0000313" key="1">
    <source>
        <dbReference type="EMBL" id="KAI4364372.1"/>
    </source>
</evidence>
<keyword evidence="2" id="KW-1185">Reference proteome</keyword>
<dbReference type="EMBL" id="CM042885">
    <property type="protein sequence ID" value="KAI4364372.1"/>
    <property type="molecule type" value="Genomic_DNA"/>
</dbReference>
<name>A0ACB9QG25_9MYRT</name>
<sequence>MRCCSVTDLIWIPSVSSVMGKPRRWLKHFLSGKKHKGADKHQQLLVAAAAVADDKADDYDGRDPGISPLAVVHNPATPVVFPPTTPREKRRWSFRRSSATPPASHSLASDPDDDHWRNHAMAVVAATAAAADAAAAAAQAAAAVMMLTAATDGRSSASIEEAAAIRIQSAFRSYLARTALRALRGLVKLQALVRGHLVRKQAKATLRCIQALVTIQARARAQRLRMGNEDVKLAAVHPRPSTDRKSTQDGRFRNLYQETDRGMREENIKIVEMDLGEPKQGMKSRNSYSYPKNLQPERIDHRFSAHCPAHRAYSSHDNYQQVSPALTEMSPRTCSGHFEDYAFCTTQSSRQCCSATSKPDPAQIPFAFPMPEYRESLSYEYPNYMANTESSLAKARSQSAPKQRPPDYFERPVSRRRPSMEGRGIPRGSARMQRSSSHVGTTIQGYQYPPWSTKQQLDRSTVSVVGSECGSTTSTVLTNTNYCKSLVSFDVRG</sequence>
<protein>
    <submittedName>
        <fullName evidence="1">Uncharacterized protein</fullName>
    </submittedName>
</protein>